<feature type="repeat" description="PPR" evidence="2">
    <location>
        <begin position="232"/>
        <end position="266"/>
    </location>
</feature>
<dbReference type="AlphaFoldDB" id="A0A803PLE0"/>
<dbReference type="InterPro" id="IPR051222">
    <property type="entry name" value="PPR/CCM1_RNA-binding"/>
</dbReference>
<dbReference type="InterPro" id="IPR011990">
    <property type="entry name" value="TPR-like_helical_dom_sf"/>
</dbReference>
<evidence type="ECO:0000256" key="2">
    <source>
        <dbReference type="PROSITE-ProRule" id="PRU00708"/>
    </source>
</evidence>
<keyword evidence="4" id="KW-1185">Reference proteome</keyword>
<dbReference type="NCBIfam" id="TIGR00756">
    <property type="entry name" value="PPR"/>
    <property type="match status" value="13"/>
</dbReference>
<feature type="repeat" description="PPR" evidence="2">
    <location>
        <begin position="197"/>
        <end position="231"/>
    </location>
</feature>
<accession>A0A803PLE0</accession>
<proteinExistence type="predicted"/>
<feature type="repeat" description="PPR" evidence="2">
    <location>
        <begin position="302"/>
        <end position="336"/>
    </location>
</feature>
<feature type="repeat" description="PPR" evidence="2">
    <location>
        <begin position="337"/>
        <end position="371"/>
    </location>
</feature>
<feature type="repeat" description="PPR" evidence="2">
    <location>
        <begin position="560"/>
        <end position="594"/>
    </location>
</feature>
<evidence type="ECO:0008006" key="5">
    <source>
        <dbReference type="Google" id="ProtNLM"/>
    </source>
</evidence>
<name>A0A803PLE0_CANSA</name>
<feature type="repeat" description="PPR" evidence="2">
    <location>
        <begin position="664"/>
        <end position="698"/>
    </location>
</feature>
<feature type="repeat" description="PPR" evidence="2">
    <location>
        <begin position="127"/>
        <end position="161"/>
    </location>
</feature>
<dbReference type="Pfam" id="PF01535">
    <property type="entry name" value="PPR"/>
    <property type="match status" value="2"/>
</dbReference>
<sequence length="963" mass="108548">MNFFHRRSLSFSFFASKPPWFFHHFHGYASATSNEILTILETVDPMEHTLDRALPHLYPEIVTSVVQQQPNRLLGFRFYIWSTKWKSLRSRVSQNLVMDMLAKDNGSGFDLYWKALEQLRDCGLPIASHAFTVLIKGFSKLGMAEKAVESFGRMRDFNCKPNVITYNCILYIMLRNQVFLLALAVYNEMLKLNFSPNVTTYNVLIGGLFKCNKIQDALKMFDEMTQRGFIPNEITYTIIISGLCQERRLDEARSLFDKLKRSGFYPDSVAYNSLLNGYCKSGRFDEAYVFLQSSNIDGYVIGLNGYSCLIDGLFRANRYAEARGWYMKMIKANIKPDIVLYTILVRGLAEEGRAQDALNLLNDMKESGLVPDAYCYNAVIKGLCDAGLLNMARSLYLEISNQEWFPNPCTSTILISAMCREGLIEEAQQIFDEMEKLGCAPPIVTFNALIHGLCKAGKVEEANMLFYKMEIGRNPSLFLRLSQGGNRVLDTASLETMVGQLCESGNFLEAYKLLLKLADSGVMPDTVTYNSLINGFCKSGNINGALKLLKDMQLKGISPDSVTYGTLIDGLQRVDREDDAFVVFNQMAKTGCKASSAVYKSLMTWSTRKGNFSLAFSLWLKYQSSLPGRDKESMNVIEELFKKGELDNAINGLLRIDFKLKDFDLAPYSILLIGFCEAGRLKEALTIFSILENYKVNVTPPSCVKLIYGLCKSGTLDLAINVFIYTLEKGFMLPRACNHLLKCLLCSQDKRNSALALVRSISSFGYDQDAYLFQSTKFLLRSHFNKPPIREAILVNQCHSHVGQLDACCVSLIVGIFFLFSFDTEHTGDMLKWPSMYFFVGKGLTPDVIDYTMMMNSYSHRRSIGSSQKARKMSEPVGTSIVLSEMQEMEIRPDVILYTVLINGYSKIGKFQDAAVLFREMIESGLEPDAVAYRGDVDGAVTLINEMFSKGLEPDTHAIPDLH</sequence>
<evidence type="ECO:0000313" key="4">
    <source>
        <dbReference type="Proteomes" id="UP000596661"/>
    </source>
</evidence>
<feature type="repeat" description="PPR" evidence="2">
    <location>
        <begin position="894"/>
        <end position="928"/>
    </location>
</feature>
<dbReference type="Gene3D" id="1.25.40.10">
    <property type="entry name" value="Tetratricopeptide repeat domain"/>
    <property type="match status" value="7"/>
</dbReference>
<evidence type="ECO:0000313" key="3">
    <source>
        <dbReference type="EnsemblPlants" id="cds.evm.model.05.1458"/>
    </source>
</evidence>
<dbReference type="EnsemblPlants" id="evm.model.05.1458">
    <property type="protein sequence ID" value="cds.evm.model.05.1458"/>
    <property type="gene ID" value="evm.TU.05.1458"/>
</dbReference>
<dbReference type="Proteomes" id="UP000596661">
    <property type="component" value="Chromosome 5"/>
</dbReference>
<dbReference type="SUPFAM" id="SSF81901">
    <property type="entry name" value="HCP-like"/>
    <property type="match status" value="1"/>
</dbReference>
<dbReference type="PANTHER" id="PTHR47942:SF16">
    <property type="entry name" value="PENTATRICOPEPTIDE REPEAT DOMAIN CONTAINING PROTEIN-RELATED"/>
    <property type="match status" value="1"/>
</dbReference>
<dbReference type="Pfam" id="PF13041">
    <property type="entry name" value="PPR_2"/>
    <property type="match status" value="5"/>
</dbReference>
<dbReference type="Gramene" id="evm.model.05.1458">
    <property type="protein sequence ID" value="cds.evm.model.05.1458"/>
    <property type="gene ID" value="evm.TU.05.1458"/>
</dbReference>
<dbReference type="EMBL" id="UZAU01000542">
    <property type="status" value="NOT_ANNOTATED_CDS"/>
    <property type="molecule type" value="Genomic_DNA"/>
</dbReference>
<dbReference type="Pfam" id="PF12854">
    <property type="entry name" value="PPR_1"/>
    <property type="match status" value="3"/>
</dbReference>
<feature type="repeat" description="PPR" evidence="2">
    <location>
        <begin position="162"/>
        <end position="196"/>
    </location>
</feature>
<feature type="repeat" description="PPR" evidence="2">
    <location>
        <begin position="267"/>
        <end position="301"/>
    </location>
</feature>
<feature type="repeat" description="PPR" evidence="2">
    <location>
        <begin position="372"/>
        <end position="406"/>
    </location>
</feature>
<feature type="repeat" description="PPR" evidence="2">
    <location>
        <begin position="442"/>
        <end position="476"/>
    </location>
</feature>
<dbReference type="OMA" id="SMCQSGQ"/>
<reference evidence="3" key="1">
    <citation type="submission" date="2018-11" db="EMBL/GenBank/DDBJ databases">
        <authorList>
            <person name="Grassa J C."/>
        </authorList>
    </citation>
    <scope>NUCLEOTIDE SEQUENCE [LARGE SCALE GENOMIC DNA]</scope>
</reference>
<evidence type="ECO:0000256" key="1">
    <source>
        <dbReference type="ARBA" id="ARBA00022737"/>
    </source>
</evidence>
<feature type="repeat" description="PPR" evidence="2">
    <location>
        <begin position="490"/>
        <end position="524"/>
    </location>
</feature>
<dbReference type="PROSITE" id="PS51375">
    <property type="entry name" value="PPR"/>
    <property type="match status" value="15"/>
</dbReference>
<protein>
    <recommendedName>
        <fullName evidence="5">Pentatricopeptide repeat-containing protein</fullName>
    </recommendedName>
</protein>
<dbReference type="PANTHER" id="PTHR47942">
    <property type="entry name" value="TETRATRICOPEPTIDE REPEAT (TPR)-LIKE SUPERFAMILY PROTEIN-RELATED"/>
    <property type="match status" value="1"/>
</dbReference>
<organism evidence="3 4">
    <name type="scientific">Cannabis sativa</name>
    <name type="common">Hemp</name>
    <name type="synonym">Marijuana</name>
    <dbReference type="NCBI Taxonomy" id="3483"/>
    <lineage>
        <taxon>Eukaryota</taxon>
        <taxon>Viridiplantae</taxon>
        <taxon>Streptophyta</taxon>
        <taxon>Embryophyta</taxon>
        <taxon>Tracheophyta</taxon>
        <taxon>Spermatophyta</taxon>
        <taxon>Magnoliopsida</taxon>
        <taxon>eudicotyledons</taxon>
        <taxon>Gunneridae</taxon>
        <taxon>Pentapetalae</taxon>
        <taxon>rosids</taxon>
        <taxon>fabids</taxon>
        <taxon>Rosales</taxon>
        <taxon>Cannabaceae</taxon>
        <taxon>Cannabis</taxon>
    </lineage>
</organism>
<feature type="repeat" description="PPR" evidence="2">
    <location>
        <begin position="525"/>
        <end position="559"/>
    </location>
</feature>
<reference evidence="3" key="2">
    <citation type="submission" date="2021-03" db="UniProtKB">
        <authorList>
            <consortium name="EnsemblPlants"/>
        </authorList>
    </citation>
    <scope>IDENTIFICATION</scope>
</reference>
<keyword evidence="1" id="KW-0677">Repeat</keyword>
<dbReference type="InterPro" id="IPR002885">
    <property type="entry name" value="PPR_rpt"/>
</dbReference>
<feature type="repeat" description="PPR" evidence="2">
    <location>
        <begin position="407"/>
        <end position="441"/>
    </location>
</feature>